<dbReference type="InterPro" id="IPR002575">
    <property type="entry name" value="Aminoglycoside_PTrfase"/>
</dbReference>
<evidence type="ECO:0000313" key="2">
    <source>
        <dbReference type="EMBL" id="MBB5937263.1"/>
    </source>
</evidence>
<dbReference type="CDD" id="cd05155">
    <property type="entry name" value="APH_ChoK_like_1"/>
    <property type="match status" value="1"/>
</dbReference>
<evidence type="ECO:0000313" key="3">
    <source>
        <dbReference type="Proteomes" id="UP000588098"/>
    </source>
</evidence>
<dbReference type="Gene3D" id="3.30.200.20">
    <property type="entry name" value="Phosphorylase Kinase, domain 1"/>
    <property type="match status" value="1"/>
</dbReference>
<dbReference type="GO" id="GO:0016301">
    <property type="term" value="F:kinase activity"/>
    <property type="evidence" value="ECO:0007669"/>
    <property type="project" value="UniProtKB-KW"/>
</dbReference>
<dbReference type="Gene3D" id="3.90.1200.10">
    <property type="match status" value="1"/>
</dbReference>
<dbReference type="InterPro" id="IPR011009">
    <property type="entry name" value="Kinase-like_dom_sf"/>
</dbReference>
<accession>A0A7W9UZP3</accession>
<dbReference type="PANTHER" id="PTHR21310">
    <property type="entry name" value="AMINOGLYCOSIDE PHOSPHOTRANSFERASE-RELATED-RELATED"/>
    <property type="match status" value="1"/>
</dbReference>
<keyword evidence="2" id="KW-0418">Kinase</keyword>
<feature type="domain" description="Aminoglycoside phosphotransferase" evidence="1">
    <location>
        <begin position="31"/>
        <end position="266"/>
    </location>
</feature>
<gene>
    <name evidence="2" type="ORF">FHS42_004342</name>
</gene>
<keyword evidence="2" id="KW-0808">Transferase</keyword>
<dbReference type="InterPro" id="IPR051678">
    <property type="entry name" value="AGP_Transferase"/>
</dbReference>
<keyword evidence="3" id="KW-1185">Reference proteome</keyword>
<dbReference type="Proteomes" id="UP000588098">
    <property type="component" value="Unassembled WGS sequence"/>
</dbReference>
<dbReference type="AlphaFoldDB" id="A0A7W9UZP3"/>
<dbReference type="Pfam" id="PF01636">
    <property type="entry name" value="APH"/>
    <property type="match status" value="1"/>
</dbReference>
<dbReference type="SUPFAM" id="SSF56112">
    <property type="entry name" value="Protein kinase-like (PK-like)"/>
    <property type="match status" value="1"/>
</dbReference>
<comment type="caution">
    <text evidence="2">The sequence shown here is derived from an EMBL/GenBank/DDBJ whole genome shotgun (WGS) entry which is preliminary data.</text>
</comment>
<dbReference type="PANTHER" id="PTHR21310:SF42">
    <property type="entry name" value="BIFUNCTIONAL AAC_APH"/>
    <property type="match status" value="1"/>
</dbReference>
<organism evidence="2 3">
    <name type="scientific">Streptomyces zagrosensis</name>
    <dbReference type="NCBI Taxonomy" id="1042984"/>
    <lineage>
        <taxon>Bacteria</taxon>
        <taxon>Bacillati</taxon>
        <taxon>Actinomycetota</taxon>
        <taxon>Actinomycetes</taxon>
        <taxon>Kitasatosporales</taxon>
        <taxon>Streptomycetaceae</taxon>
        <taxon>Streptomyces</taxon>
    </lineage>
</organism>
<reference evidence="2 3" key="1">
    <citation type="submission" date="2020-08" db="EMBL/GenBank/DDBJ databases">
        <title>Genomic Encyclopedia of Type Strains, Phase III (KMG-III): the genomes of soil and plant-associated and newly described type strains.</title>
        <authorList>
            <person name="Whitman W."/>
        </authorList>
    </citation>
    <scope>NUCLEOTIDE SEQUENCE [LARGE SCALE GENOMIC DNA]</scope>
    <source>
        <strain evidence="2 3">CECT 8305</strain>
    </source>
</reference>
<sequence>MTLHEDEIPVDEAVIRSLLREQRPEWATLPIAPAGAGTDNTMYRLGDQLLMRLPRTPHNAQAVRKEQTWLPRMAPHLPCRIPEPVHAGTPGSAFPLAWSVYRWIDGDEAGPGSVTNWAAFGSDLATIVQSLHSIPLMGATRQGGLSWYRGGGLHACERWISECFDTCRTIQGGLNLDIAYLQHLWQSALALPEPSARHGWLHGDLKPTNLLVQRGKLHAVIDFGGLSVGFPDAEHSPVWDLPPKARQAYWDAMSLDDATWLRARAWAIAVAVSGVSYYWGTYPLFVSECLSRLRAIVEAGGEQ</sequence>
<proteinExistence type="predicted"/>
<name>A0A7W9UZP3_9ACTN</name>
<evidence type="ECO:0000259" key="1">
    <source>
        <dbReference type="Pfam" id="PF01636"/>
    </source>
</evidence>
<dbReference type="RefSeq" id="WP_184574110.1">
    <property type="nucleotide sequence ID" value="NZ_JACHJL010000011.1"/>
</dbReference>
<dbReference type="EMBL" id="JACHJL010000011">
    <property type="protein sequence ID" value="MBB5937263.1"/>
    <property type="molecule type" value="Genomic_DNA"/>
</dbReference>
<protein>
    <submittedName>
        <fullName evidence="2">Aminoglycoside phosphotransferase (APT) family kinase protein</fullName>
    </submittedName>
</protein>